<dbReference type="InterPro" id="IPR000847">
    <property type="entry name" value="LysR_HTH_N"/>
</dbReference>
<dbReference type="GO" id="GO:0003700">
    <property type="term" value="F:DNA-binding transcription factor activity"/>
    <property type="evidence" value="ECO:0007669"/>
    <property type="project" value="InterPro"/>
</dbReference>
<name>A0A1X6WNS9_9ENTE</name>
<dbReference type="Pfam" id="PF00126">
    <property type="entry name" value="HTH_1"/>
    <property type="match status" value="1"/>
</dbReference>
<keyword evidence="3" id="KW-0238">DNA-binding</keyword>
<keyword evidence="7" id="KW-1185">Reference proteome</keyword>
<organism evidence="6 7">
    <name type="scientific">Vagococcus fluvialis bH819</name>
    <dbReference type="NCBI Taxonomy" id="1255619"/>
    <lineage>
        <taxon>Bacteria</taxon>
        <taxon>Bacillati</taxon>
        <taxon>Bacillota</taxon>
        <taxon>Bacilli</taxon>
        <taxon>Lactobacillales</taxon>
        <taxon>Enterococcaceae</taxon>
        <taxon>Vagococcus</taxon>
    </lineage>
</organism>
<reference evidence="7" key="1">
    <citation type="submission" date="2017-02" db="EMBL/GenBank/DDBJ databases">
        <authorList>
            <person name="Dridi B."/>
        </authorList>
    </citation>
    <scope>NUCLEOTIDE SEQUENCE [LARGE SCALE GENOMIC DNA]</scope>
    <source>
        <strain evidence="7">bH819</strain>
    </source>
</reference>
<evidence type="ECO:0000256" key="3">
    <source>
        <dbReference type="ARBA" id="ARBA00023125"/>
    </source>
</evidence>
<dbReference type="PANTHER" id="PTHR30126:SF40">
    <property type="entry name" value="HTH-TYPE TRANSCRIPTIONAL REGULATOR GLTR"/>
    <property type="match status" value="1"/>
</dbReference>
<dbReference type="InterPro" id="IPR036390">
    <property type="entry name" value="WH_DNA-bd_sf"/>
</dbReference>
<dbReference type="SUPFAM" id="SSF53850">
    <property type="entry name" value="Periplasmic binding protein-like II"/>
    <property type="match status" value="1"/>
</dbReference>
<evidence type="ECO:0000313" key="6">
    <source>
        <dbReference type="EMBL" id="SLM85917.1"/>
    </source>
</evidence>
<evidence type="ECO:0000313" key="7">
    <source>
        <dbReference type="Proteomes" id="UP000195918"/>
    </source>
</evidence>
<comment type="similarity">
    <text evidence="1">Belongs to the LysR transcriptional regulatory family.</text>
</comment>
<dbReference type="InterPro" id="IPR036388">
    <property type="entry name" value="WH-like_DNA-bd_sf"/>
</dbReference>
<evidence type="ECO:0000259" key="5">
    <source>
        <dbReference type="PROSITE" id="PS50931"/>
    </source>
</evidence>
<dbReference type="EMBL" id="FWFD01000009">
    <property type="protein sequence ID" value="SLM85917.1"/>
    <property type="molecule type" value="Genomic_DNA"/>
</dbReference>
<dbReference type="AlphaFoldDB" id="A0A1X6WNS9"/>
<dbReference type="PANTHER" id="PTHR30126">
    <property type="entry name" value="HTH-TYPE TRANSCRIPTIONAL REGULATOR"/>
    <property type="match status" value="1"/>
</dbReference>
<sequence>MNLHSLRYFYDASFYPSLTEASHHLHISQPALTKHIKNLEEDYGVKLYEKNGRHITLTSIGNELIKECHILFQQADKIECFLNQKSTHYPLKVGLTQLNSEEFIKNILINDSFDSIKIELTTGNTKKIAQLLVNELIDVAILPESDSFAHFEKEKLFSDELIFLSHPDYCENHLSKSQLSDYQFIKREAGSFIQEILNNWKQPNVTFSNQVATHAEALLLCEYKNGLYLCSSIQAKSLIDSGKFQQVVIENSPKITRDFYLYFNKQQEIKYFKRYIKQISHEFQKTI</sequence>
<evidence type="ECO:0000256" key="2">
    <source>
        <dbReference type="ARBA" id="ARBA00023015"/>
    </source>
</evidence>
<dbReference type="OrthoDB" id="9803735at2"/>
<dbReference type="SUPFAM" id="SSF46785">
    <property type="entry name" value="Winged helix' DNA-binding domain"/>
    <property type="match status" value="1"/>
</dbReference>
<gene>
    <name evidence="6" type="ORF">FM121_07430</name>
</gene>
<evidence type="ECO:0000256" key="1">
    <source>
        <dbReference type="ARBA" id="ARBA00009437"/>
    </source>
</evidence>
<dbReference type="InterPro" id="IPR005119">
    <property type="entry name" value="LysR_subst-bd"/>
</dbReference>
<dbReference type="RefSeq" id="WP_086951545.1">
    <property type="nucleotide sequence ID" value="NZ_FWFD01000009.1"/>
</dbReference>
<protein>
    <submittedName>
        <fullName evidence="6">Transcriptional regulator, LysR family</fullName>
    </submittedName>
</protein>
<dbReference type="Gene3D" id="3.40.190.290">
    <property type="match status" value="1"/>
</dbReference>
<dbReference type="GO" id="GO:0000976">
    <property type="term" value="F:transcription cis-regulatory region binding"/>
    <property type="evidence" value="ECO:0007669"/>
    <property type="project" value="TreeGrafter"/>
</dbReference>
<dbReference type="PROSITE" id="PS50931">
    <property type="entry name" value="HTH_LYSR"/>
    <property type="match status" value="1"/>
</dbReference>
<keyword evidence="4" id="KW-0804">Transcription</keyword>
<dbReference type="Proteomes" id="UP000195918">
    <property type="component" value="Unassembled WGS sequence"/>
</dbReference>
<evidence type="ECO:0000256" key="4">
    <source>
        <dbReference type="ARBA" id="ARBA00023163"/>
    </source>
</evidence>
<keyword evidence="2" id="KW-0805">Transcription regulation</keyword>
<proteinExistence type="inferred from homology"/>
<feature type="domain" description="HTH lysR-type" evidence="5">
    <location>
        <begin position="1"/>
        <end position="58"/>
    </location>
</feature>
<dbReference type="Pfam" id="PF03466">
    <property type="entry name" value="LysR_substrate"/>
    <property type="match status" value="1"/>
</dbReference>
<accession>A0A1X6WNS9</accession>
<dbReference type="PRINTS" id="PR00039">
    <property type="entry name" value="HTHLYSR"/>
</dbReference>
<dbReference type="Gene3D" id="1.10.10.10">
    <property type="entry name" value="Winged helix-like DNA-binding domain superfamily/Winged helix DNA-binding domain"/>
    <property type="match status" value="1"/>
</dbReference>